<gene>
    <name evidence="10" type="ORF">BE221DRAFT_73894</name>
    <name evidence="9" type="ORF">OT_ostta12g03000</name>
</gene>
<dbReference type="NCBIfam" id="NF000592">
    <property type="entry name" value="PRK00013.1"/>
    <property type="match status" value="1"/>
</dbReference>
<dbReference type="Proteomes" id="UP000009170">
    <property type="component" value="Unassembled WGS sequence"/>
</dbReference>
<dbReference type="PROSITE" id="PS00296">
    <property type="entry name" value="CHAPERONINS_CPN60"/>
    <property type="match status" value="1"/>
</dbReference>
<reference evidence="9" key="2">
    <citation type="journal article" date="2014" name="BMC Genomics">
        <title>An improved genome of the model marine alga Ostreococcus tauri unfolds by assessing Illumina de novo assemblies.</title>
        <authorList>
            <person name="Blanc-Mathieu R."/>
            <person name="Verhelst B."/>
            <person name="Derelle E."/>
            <person name="Rombauts S."/>
            <person name="Bouget F.Y."/>
            <person name="Carre I."/>
            <person name="Chateau A."/>
            <person name="Eyre-Walker A."/>
            <person name="Grimsley N."/>
            <person name="Moreau H."/>
            <person name="Piegu B."/>
            <person name="Rivals E."/>
            <person name="Schackwitz W."/>
            <person name="Van de Peer Y."/>
            <person name="Piganeau G."/>
        </authorList>
    </citation>
    <scope>NUCLEOTIDE SEQUENCE</scope>
    <source>
        <strain evidence="9">RCC4221</strain>
    </source>
</reference>
<dbReference type="Gene3D" id="3.50.7.10">
    <property type="entry name" value="GroEL"/>
    <property type="match status" value="1"/>
</dbReference>
<evidence type="ECO:0000256" key="7">
    <source>
        <dbReference type="RuleBase" id="RU000418"/>
    </source>
</evidence>
<comment type="subunit">
    <text evidence="6">Oligomer of probably six alpha and six beta subunits.</text>
</comment>
<accession>A0A1Y5IB37</accession>
<dbReference type="SUPFAM" id="SSF48592">
    <property type="entry name" value="GroEL equatorial domain-like"/>
    <property type="match status" value="1"/>
</dbReference>
<keyword evidence="2" id="KW-0547">Nucleotide-binding</keyword>
<dbReference type="InterPro" id="IPR027409">
    <property type="entry name" value="GroEL-like_apical_dom_sf"/>
</dbReference>
<dbReference type="SUPFAM" id="SSF54849">
    <property type="entry name" value="GroEL-intermediate domain like"/>
    <property type="match status" value="2"/>
</dbReference>
<dbReference type="InterPro" id="IPR001844">
    <property type="entry name" value="Cpn60/GroEL"/>
</dbReference>
<dbReference type="NCBIfam" id="TIGR02348">
    <property type="entry name" value="GroEL"/>
    <property type="match status" value="1"/>
</dbReference>
<dbReference type="Gene3D" id="1.10.560.10">
    <property type="entry name" value="GroEL-like equatorial domain"/>
    <property type="match status" value="1"/>
</dbReference>
<dbReference type="GO" id="GO:0140662">
    <property type="term" value="F:ATP-dependent protein folding chaperone"/>
    <property type="evidence" value="ECO:0007669"/>
    <property type="project" value="InterPro"/>
</dbReference>
<dbReference type="InterPro" id="IPR002423">
    <property type="entry name" value="Cpn60/GroEL/TCP-1"/>
</dbReference>
<dbReference type="GO" id="GO:0005524">
    <property type="term" value="F:ATP binding"/>
    <property type="evidence" value="ECO:0007669"/>
    <property type="project" value="UniProtKB-KW"/>
</dbReference>
<dbReference type="FunFam" id="3.50.7.10:FF:000001">
    <property type="entry name" value="60 kDa chaperonin"/>
    <property type="match status" value="1"/>
</dbReference>
<evidence type="ECO:0000256" key="1">
    <source>
        <dbReference type="ARBA" id="ARBA00006607"/>
    </source>
</evidence>
<organism evidence="9 11">
    <name type="scientific">Ostreococcus tauri</name>
    <name type="common">Marine green alga</name>
    <dbReference type="NCBI Taxonomy" id="70448"/>
    <lineage>
        <taxon>Eukaryota</taxon>
        <taxon>Viridiplantae</taxon>
        <taxon>Chlorophyta</taxon>
        <taxon>Mamiellophyceae</taxon>
        <taxon>Mamiellales</taxon>
        <taxon>Bathycoccaceae</taxon>
        <taxon>Ostreococcus</taxon>
    </lineage>
</organism>
<evidence type="ECO:0000256" key="2">
    <source>
        <dbReference type="ARBA" id="ARBA00022741"/>
    </source>
</evidence>
<dbReference type="HAMAP" id="MF_00600">
    <property type="entry name" value="CH60"/>
    <property type="match status" value="1"/>
</dbReference>
<dbReference type="NCBIfam" id="NF009489">
    <property type="entry name" value="PRK12851.1"/>
    <property type="match status" value="1"/>
</dbReference>
<keyword evidence="11" id="KW-1185">Reference proteome</keyword>
<dbReference type="OrthoDB" id="1733909at2759"/>
<dbReference type="Gene3D" id="3.30.260.10">
    <property type="entry name" value="TCP-1-like chaperonin intermediate domain"/>
    <property type="match status" value="1"/>
</dbReference>
<dbReference type="NCBIfam" id="NF009487">
    <property type="entry name" value="PRK12849.1"/>
    <property type="match status" value="1"/>
</dbReference>
<dbReference type="PANTHER" id="PTHR45633">
    <property type="entry name" value="60 KDA HEAT SHOCK PROTEIN, MITOCHONDRIAL"/>
    <property type="match status" value="1"/>
</dbReference>
<dbReference type="InParanoid" id="A0A090MD54"/>
<reference evidence="9 11" key="1">
    <citation type="journal article" date="2006" name="Proc. Natl. Acad. Sci. U.S.A.">
        <title>Genome analysis of the smallest free-living eukaryote Ostreococcus tauri unveils many unique features.</title>
        <authorList>
            <person name="Derelle E."/>
            <person name="Ferraz C."/>
            <person name="Rombauts S."/>
            <person name="Rouze P."/>
            <person name="Worden A.Z."/>
            <person name="Robbens S."/>
            <person name="Partensky F."/>
            <person name="Degroeve S."/>
            <person name="Echeynie S."/>
            <person name="Cooke R."/>
            <person name="Saeys Y."/>
            <person name="Wuyts J."/>
            <person name="Jabbari K."/>
            <person name="Bowler C."/>
            <person name="Panaud O."/>
            <person name="Piegu B."/>
            <person name="Ball S.G."/>
            <person name="Ral J.-P."/>
            <person name="Bouget F.-Y."/>
            <person name="Piganeau G."/>
            <person name="De Baets B."/>
            <person name="Picard A."/>
            <person name="Delseny M."/>
            <person name="Demaille J."/>
            <person name="Van de Peer Y."/>
            <person name="Moreau H."/>
        </authorList>
    </citation>
    <scope>NUCLEOTIDE SEQUENCE [LARGE SCALE GENOMIC DNA]</scope>
    <source>
        <strain evidence="9 11">OTTH0595</strain>
    </source>
</reference>
<dbReference type="Proteomes" id="UP000195557">
    <property type="component" value="Unassembled WGS sequence"/>
</dbReference>
<feature type="region of interest" description="Disordered" evidence="8">
    <location>
        <begin position="1"/>
        <end position="26"/>
    </location>
</feature>
<evidence type="ECO:0000313" key="10">
    <source>
        <dbReference type="EMBL" id="OUS46691.1"/>
    </source>
</evidence>
<accession>A0A090MD54</accession>
<reference evidence="10" key="3">
    <citation type="submission" date="2017-04" db="EMBL/GenBank/DDBJ databases">
        <title>Population genomics of picophytoplankton unveils novel chromosome hypervariability.</title>
        <authorList>
            <consortium name="DOE Joint Genome Institute"/>
            <person name="Blanc-Mathieu R."/>
            <person name="Krasovec M."/>
            <person name="Hebrard M."/>
            <person name="Yau S."/>
            <person name="Desgranges E."/>
            <person name="Martin J."/>
            <person name="Schackwitz W."/>
            <person name="Kuo A."/>
            <person name="Salin G."/>
            <person name="Donnadieu C."/>
            <person name="Desdevises Y."/>
            <person name="Sanchez-Ferandin S."/>
            <person name="Moreau H."/>
            <person name="Rivals E."/>
            <person name="Grigoriev I.V."/>
            <person name="Grimsley N."/>
            <person name="Eyre-Walker A."/>
            <person name="Piganeau G."/>
        </authorList>
    </citation>
    <scope>NUCLEOTIDE SEQUENCE [LARGE SCALE GENOMIC DNA]</scope>
    <source>
        <strain evidence="10">RCC 1115</strain>
    </source>
</reference>
<protein>
    <submittedName>
        <fullName evidence="9 10">Chaperonin Cpn60</fullName>
    </submittedName>
</protein>
<accession>A0A454Y018</accession>
<evidence type="ECO:0000313" key="11">
    <source>
        <dbReference type="Proteomes" id="UP000009170"/>
    </source>
</evidence>
<comment type="function">
    <text evidence="5">This protein binds RuBisCO small and large subunits and is implicated in the assembly of the enzyme oligomer.</text>
</comment>
<sequence length="582" mass="62081">MELTSRSMTTARGLSARTTRGASNRRVQVQVRAEAKKLTFDMASRRKIQAGIDKLADAVGVTLGPRGRNVVLEEKFGMPQVINDGVTIARAIELPDPVENAGAQLIKEVAGRTNDSAGDGTTTASVLAREMIKYGLQSVAAGANPVTVKRGMDKTSEFCRKKLDELTIPVRNAADIRAVASISAGNNEEIGNMIAEAIEKVGPDGVLSIETGSGLETVVEVEEGMEIDRGYISPQFVNDNERLMVEYEGCRILITDEKIEQVQMLVPLLEEVSQAGSPPLLIIAEDITGEALATLVVNKMRGVLKVAAIKAPGFGERRKALLQDIAIVTGAQYIAKDLGLSVQRATMDSLGYARKVSIAQTTTTLIADGASKEDIDMRVAQLKQELAETDSVYDTEKLSERIAKLAGGVAVIKVGAATETEMEERKLRIEDAKNATFAAVEEGIVPGGGAALVHLSKMIDEFIPTLTSAEERLGAEIVQKALLAPCRLIGNNAGVEGDVIVQHVMEGDFNYGYDAMVGEYGDLIEKGVIDPKKVTRSGVQNSCSIAGMVLTTQAVITEIPKKKRAIGANAGPMADEEGNFSL</sequence>
<evidence type="ECO:0000256" key="6">
    <source>
        <dbReference type="ARBA" id="ARBA00062746"/>
    </source>
</evidence>
<dbReference type="InterPro" id="IPR027410">
    <property type="entry name" value="TCP-1-like_intermed_sf"/>
</dbReference>
<dbReference type="SUPFAM" id="SSF52029">
    <property type="entry name" value="GroEL apical domain-like"/>
    <property type="match status" value="1"/>
</dbReference>
<keyword evidence="4" id="KW-0143">Chaperone</keyword>
<evidence type="ECO:0000256" key="3">
    <source>
        <dbReference type="ARBA" id="ARBA00022840"/>
    </source>
</evidence>
<evidence type="ECO:0000256" key="8">
    <source>
        <dbReference type="SAM" id="MobiDB-lite"/>
    </source>
</evidence>
<dbReference type="Pfam" id="PF00118">
    <property type="entry name" value="Cpn60_TCP1"/>
    <property type="match status" value="1"/>
</dbReference>
<comment type="similarity">
    <text evidence="1 7">Belongs to the chaperonin (HSP60) family.</text>
</comment>
<evidence type="ECO:0000256" key="4">
    <source>
        <dbReference type="ARBA" id="ARBA00023186"/>
    </source>
</evidence>
<dbReference type="STRING" id="70448.A0A090MD54"/>
<dbReference type="FunCoup" id="A0A090MD54">
    <property type="interactions" value="656"/>
</dbReference>
<keyword evidence="3" id="KW-0067">ATP-binding</keyword>
<evidence type="ECO:0000256" key="5">
    <source>
        <dbReference type="ARBA" id="ARBA00058559"/>
    </source>
</evidence>
<dbReference type="InterPro" id="IPR018370">
    <property type="entry name" value="Chaperonin_Cpn60_CS"/>
</dbReference>
<name>A0A090MD54_OSTTA</name>
<dbReference type="AlphaFoldDB" id="A0A090MD54"/>
<dbReference type="PRINTS" id="PR00298">
    <property type="entry name" value="CHAPERONIN60"/>
</dbReference>
<dbReference type="InterPro" id="IPR027413">
    <property type="entry name" value="GROEL-like_equatorial_sf"/>
</dbReference>
<evidence type="ECO:0000313" key="9">
    <source>
        <dbReference type="EMBL" id="CEF99984.1"/>
    </source>
</evidence>
<proteinExistence type="inferred from homology"/>
<dbReference type="NCBIfam" id="NF009488">
    <property type="entry name" value="PRK12850.1"/>
    <property type="match status" value="1"/>
</dbReference>
<dbReference type="EMBL" id="CAID01000012">
    <property type="protein sequence ID" value="CEF99984.1"/>
    <property type="molecule type" value="Genomic_DNA"/>
</dbReference>
<dbReference type="GO" id="GO:0042026">
    <property type="term" value="P:protein refolding"/>
    <property type="evidence" value="ECO:0007669"/>
    <property type="project" value="InterPro"/>
</dbReference>
<dbReference type="CDD" id="cd03344">
    <property type="entry name" value="GroEL"/>
    <property type="match status" value="1"/>
</dbReference>
<dbReference type="EMBL" id="KZ155782">
    <property type="protein sequence ID" value="OUS46691.1"/>
    <property type="molecule type" value="Genomic_DNA"/>
</dbReference>